<keyword evidence="3" id="KW-0863">Zinc-finger</keyword>
<feature type="compositionally biased region" description="Basic and acidic residues" evidence="8">
    <location>
        <begin position="11"/>
        <end position="25"/>
    </location>
</feature>
<comment type="subcellular location">
    <subcellularLocation>
        <location evidence="1">Nucleus</location>
    </subcellularLocation>
</comment>
<dbReference type="PANTHER" id="PTHR21736:SF20">
    <property type="entry name" value="PROTEIN OBERON 4"/>
    <property type="match status" value="1"/>
</dbReference>
<dbReference type="GO" id="GO:0005634">
    <property type="term" value="C:nucleus"/>
    <property type="evidence" value="ECO:0007669"/>
    <property type="project" value="UniProtKB-SubCell"/>
</dbReference>
<evidence type="ECO:0000313" key="12">
    <source>
        <dbReference type="Proteomes" id="UP000825935"/>
    </source>
</evidence>
<evidence type="ECO:0000313" key="11">
    <source>
        <dbReference type="EMBL" id="KAH7422437.1"/>
    </source>
</evidence>
<dbReference type="CDD" id="cd15612">
    <property type="entry name" value="PHD_OBE1_like"/>
    <property type="match status" value="1"/>
</dbReference>
<sequence>MDSCNSSPPHSFKDRPRSRHGDLPRQHSFPHNLERAKSPVPKASSEVRESSMRDPVRRGLGTGGSEREGGDGLLSSPDRSRASIRRSFGFERVERPRDSKTDMHRSARSCTPSRNPERDCSEIGGRMAIKRSSYGDFVHRHENLEAVSNCSLQSEREPKSTLRKNYDRDELKWRGSTSPEFEGDSSKSPVSGKSVIRSDGKEPSGATLRRTSVSSGPQTLRKEPSVDKDYTGSPPRKKDASERGKFSPPRKCHVREVNDDMDSISSKSKPFKTRDFEKPKDQEVSSNELDIRPWNKVFPSGLQSSGDRTVDGDQPHDCKGLYEETCREKSPVSFLHISKRARSDRERGRKDEHVSSTITRNHQLRENLKADAWKEATADRSHYNSYAKEFNEDDKTSEHMHETKENKESYMRSVDNEIMPVKGRALEKEHQPHDGGDNSDMEEGELEPESDATVSISSKQEDNVRTKQMEDIEKEVCSVSAQVQQTMEACEGVGRVKNLEEKKMISSDGDTVYGDYDCKDHTAAEQLVSTTENKENQVATCLDLDIDNLKVKAEKLTGSSKSMKLEHGESSKSGVFFHLMGVHSESESQNLHSAALKATGSIKDLTLSLFSNAAEALEGTSQSKKGAKLDEFSGKQVEKLQNLETRVVELPTEPLEHKQKKLKIESLQLSLALPGSSSMAGDPEPLHFAGPARPERSVQSLSQSQAQSQAQSQSFMPSQTYNSDGFTSSFSFSQSESFIHNPSCSLNCTSMENQELSCGGTKHFSQGTDQMSARSWPTLSENEQGMHTVTSLSHDKSKQRHGIPLYQRALQNGGMAFPSVTGSNRSSGSNYVSQRNGQRLQEGPKILDSNSRGLEGSARRIPTQKDIMERIRQQKAWFAAKQQAMSSDHRLESNVPTDTDKQPDISASNVKGASSAGKDIIVGERSVRSDKVGLHEITTEPISDMAQKLQELPDSFLEGLKGVAKGVMGSFEKREEFITLQENIQRRTDLTEDSLLRAHRAQLEILVALKTGVQAYVEDGSKPQTYKALIEIFLNTRCRNIECQQTLPICSFDCRICSKKSGFCHQCMCAVCYKFDSEFGTIRWLGCDLCLHYCHTDCGLRMSYIKPTPTAQNTRSSTEMQYHCVACGHKSELFGFVKDVFEKFSVTWDVETLAKELDSVRRIFHGSEDMRGKQLCWKAEQMLQRLDNKVDVSEVCRSILRFFHEGNSELDGACVPNQRSSSMKANDIGRVTESARENTPKVTSTGSIKLSDTENPYLGLQKLDNQRLEEKKSEAAELLIERARIRAEIENIESEARMKQAEAKMFQTHADKGLQEARALQRIISAKREKMEEDYACKYANLRIIEAEEKHQKRLEELKVHENAQQCFQMMKLKMEAQIKELMVKMEIAKCNMSSRV</sequence>
<reference evidence="11" key="1">
    <citation type="submission" date="2021-08" db="EMBL/GenBank/DDBJ databases">
        <title>WGS assembly of Ceratopteris richardii.</title>
        <authorList>
            <person name="Marchant D.B."/>
            <person name="Chen G."/>
            <person name="Jenkins J."/>
            <person name="Shu S."/>
            <person name="Leebens-Mack J."/>
            <person name="Grimwood J."/>
            <person name="Schmutz J."/>
            <person name="Soltis P."/>
            <person name="Soltis D."/>
            <person name="Chen Z.-H."/>
        </authorList>
    </citation>
    <scope>NUCLEOTIDE SEQUENCE</scope>
    <source>
        <strain evidence="11">Whitten #5841</strain>
        <tissue evidence="11">Leaf</tissue>
    </source>
</reference>
<feature type="compositionally biased region" description="Basic and acidic residues" evidence="8">
    <location>
        <begin position="154"/>
        <end position="173"/>
    </location>
</feature>
<evidence type="ECO:0000256" key="7">
    <source>
        <dbReference type="SAM" id="Coils"/>
    </source>
</evidence>
<feature type="compositionally biased region" description="Polar residues" evidence="8">
    <location>
        <begin position="820"/>
        <end position="839"/>
    </location>
</feature>
<feature type="compositionally biased region" description="Basic and acidic residues" evidence="8">
    <location>
        <begin position="341"/>
        <end position="354"/>
    </location>
</feature>
<dbReference type="InterPro" id="IPR047578">
    <property type="entry name" value="OBE1-like_PHD"/>
</dbReference>
<evidence type="ECO:0000256" key="4">
    <source>
        <dbReference type="ARBA" id="ARBA00022833"/>
    </source>
</evidence>
<dbReference type="InterPro" id="IPR032535">
    <property type="entry name" value="Oberon_CC"/>
</dbReference>
<feature type="compositionally biased region" description="Basic and acidic residues" evidence="8">
    <location>
        <begin position="45"/>
        <end position="57"/>
    </location>
</feature>
<evidence type="ECO:0000259" key="9">
    <source>
        <dbReference type="Pfam" id="PF07227"/>
    </source>
</evidence>
<evidence type="ECO:0000256" key="6">
    <source>
        <dbReference type="ARBA" id="ARBA00023242"/>
    </source>
</evidence>
<feature type="compositionally biased region" description="Basic and acidic residues" evidence="8">
    <location>
        <begin position="363"/>
        <end position="382"/>
    </location>
</feature>
<dbReference type="GO" id="GO:0010468">
    <property type="term" value="P:regulation of gene expression"/>
    <property type="evidence" value="ECO:0007669"/>
    <property type="project" value="TreeGrafter"/>
</dbReference>
<feature type="region of interest" description="Disordered" evidence="8">
    <location>
        <begin position="675"/>
        <end position="718"/>
    </location>
</feature>
<feature type="coiled-coil region" evidence="7">
    <location>
        <begin position="1344"/>
        <end position="1392"/>
    </location>
</feature>
<keyword evidence="2" id="KW-0479">Metal-binding</keyword>
<feature type="region of interest" description="Disordered" evidence="8">
    <location>
        <begin position="817"/>
        <end position="861"/>
    </location>
</feature>
<dbReference type="GO" id="GO:0010492">
    <property type="term" value="P:maintenance of shoot apical meristem identity"/>
    <property type="evidence" value="ECO:0007669"/>
    <property type="project" value="TreeGrafter"/>
</dbReference>
<dbReference type="PRINTS" id="PR01544">
    <property type="entry name" value="ARATH130DUF"/>
</dbReference>
<feature type="compositionally biased region" description="Basic and acidic residues" evidence="8">
    <location>
        <begin position="88"/>
        <end position="105"/>
    </location>
</feature>
<feature type="domain" description="Oberon-like PHD finger" evidence="9">
    <location>
        <begin position="1038"/>
        <end position="1161"/>
    </location>
</feature>
<accession>A0A8T2TGL3</accession>
<feature type="compositionally biased region" description="Basic and acidic residues" evidence="8">
    <location>
        <begin position="887"/>
        <end position="903"/>
    </location>
</feature>
<feature type="region of interest" description="Disordered" evidence="8">
    <location>
        <begin position="1"/>
        <end position="124"/>
    </location>
</feature>
<evidence type="ECO:0008006" key="13">
    <source>
        <dbReference type="Google" id="ProtNLM"/>
    </source>
</evidence>
<dbReference type="OrthoDB" id="1905265at2759"/>
<feature type="compositionally biased region" description="Basic and acidic residues" evidence="8">
    <location>
        <begin position="272"/>
        <end position="293"/>
    </location>
</feature>
<dbReference type="Pfam" id="PF16312">
    <property type="entry name" value="Oberon_cc"/>
    <property type="match status" value="1"/>
</dbReference>
<evidence type="ECO:0000256" key="1">
    <source>
        <dbReference type="ARBA" id="ARBA00004123"/>
    </source>
</evidence>
<feature type="region of interest" description="Disordered" evidence="8">
    <location>
        <begin position="337"/>
        <end position="467"/>
    </location>
</feature>
<keyword evidence="5 7" id="KW-0175">Coiled coil</keyword>
<feature type="compositionally biased region" description="Basic and acidic residues" evidence="8">
    <location>
        <begin position="220"/>
        <end position="245"/>
    </location>
</feature>
<dbReference type="Pfam" id="PF07227">
    <property type="entry name" value="PHD_Oberon"/>
    <property type="match status" value="1"/>
</dbReference>
<dbReference type="Proteomes" id="UP000825935">
    <property type="component" value="Chromosome 12"/>
</dbReference>
<dbReference type="GO" id="GO:0010078">
    <property type="term" value="P:maintenance of root meristem identity"/>
    <property type="evidence" value="ECO:0007669"/>
    <property type="project" value="TreeGrafter"/>
</dbReference>
<gene>
    <name evidence="11" type="ORF">KP509_12G008100</name>
</gene>
<keyword evidence="4" id="KW-0862">Zinc</keyword>
<feature type="region of interest" description="Disordered" evidence="8">
    <location>
        <begin position="145"/>
        <end position="316"/>
    </location>
</feature>
<comment type="caution">
    <text evidence="11">The sequence shown here is derived from an EMBL/GenBank/DDBJ whole genome shotgun (WGS) entry which is preliminary data.</text>
</comment>
<feature type="compositionally biased region" description="Polar residues" evidence="8">
    <location>
        <begin position="209"/>
        <end position="218"/>
    </location>
</feature>
<protein>
    <recommendedName>
        <fullName evidence="13">Protein OBERON 4</fullName>
    </recommendedName>
</protein>
<feature type="coiled-coil region" evidence="7">
    <location>
        <begin position="1268"/>
        <end position="1304"/>
    </location>
</feature>
<feature type="region of interest" description="Disordered" evidence="8">
    <location>
        <begin position="887"/>
        <end position="913"/>
    </location>
</feature>
<dbReference type="InterPro" id="IPR004082">
    <property type="entry name" value="OBERON"/>
</dbReference>
<keyword evidence="6" id="KW-0539">Nucleus</keyword>
<feature type="compositionally biased region" description="Basic and acidic residues" evidence="8">
    <location>
        <begin position="389"/>
        <end position="410"/>
    </location>
</feature>
<evidence type="ECO:0000259" key="10">
    <source>
        <dbReference type="Pfam" id="PF16312"/>
    </source>
</evidence>
<evidence type="ECO:0000256" key="8">
    <source>
        <dbReference type="SAM" id="MobiDB-lite"/>
    </source>
</evidence>
<feature type="compositionally biased region" description="Low complexity" evidence="8">
    <location>
        <begin position="697"/>
        <end position="718"/>
    </location>
</feature>
<keyword evidence="12" id="KW-1185">Reference proteome</keyword>
<dbReference type="InterPro" id="IPR032881">
    <property type="entry name" value="Oberon-like_PHD"/>
</dbReference>
<proteinExistence type="predicted"/>
<name>A0A8T2TGL3_CERRI</name>
<dbReference type="GO" id="GO:0008270">
    <property type="term" value="F:zinc ion binding"/>
    <property type="evidence" value="ECO:0007669"/>
    <property type="project" value="UniProtKB-KW"/>
</dbReference>
<organism evidence="11 12">
    <name type="scientific">Ceratopteris richardii</name>
    <name type="common">Triangle waterfern</name>
    <dbReference type="NCBI Taxonomy" id="49495"/>
    <lineage>
        <taxon>Eukaryota</taxon>
        <taxon>Viridiplantae</taxon>
        <taxon>Streptophyta</taxon>
        <taxon>Embryophyta</taxon>
        <taxon>Tracheophyta</taxon>
        <taxon>Polypodiopsida</taxon>
        <taxon>Polypodiidae</taxon>
        <taxon>Polypodiales</taxon>
        <taxon>Pteridineae</taxon>
        <taxon>Pteridaceae</taxon>
        <taxon>Parkerioideae</taxon>
        <taxon>Ceratopteris</taxon>
    </lineage>
</organism>
<feature type="compositionally biased region" description="Basic and acidic residues" evidence="8">
    <location>
        <begin position="424"/>
        <end position="436"/>
    </location>
</feature>
<evidence type="ECO:0000256" key="2">
    <source>
        <dbReference type="ARBA" id="ARBA00022723"/>
    </source>
</evidence>
<evidence type="ECO:0000256" key="3">
    <source>
        <dbReference type="ARBA" id="ARBA00022771"/>
    </source>
</evidence>
<feature type="compositionally biased region" description="Acidic residues" evidence="8">
    <location>
        <begin position="437"/>
        <end position="450"/>
    </location>
</feature>
<evidence type="ECO:0000256" key="5">
    <source>
        <dbReference type="ARBA" id="ARBA00023054"/>
    </source>
</evidence>
<dbReference type="EMBL" id="CM035417">
    <property type="protein sequence ID" value="KAH7422437.1"/>
    <property type="molecule type" value="Genomic_DNA"/>
</dbReference>
<dbReference type="OMA" id="HSFKDRP"/>
<feature type="domain" description="Oberon coiled-coil region" evidence="10">
    <location>
        <begin position="1265"/>
        <end position="1383"/>
    </location>
</feature>
<dbReference type="PANTHER" id="PTHR21736">
    <property type="entry name" value="VERNALIZATION-INSENSITIVE PROTEIN 3"/>
    <property type="match status" value="1"/>
</dbReference>